<name>A0ABQ7QY55_PLUXY</name>
<protein>
    <submittedName>
        <fullName evidence="1">Uncharacterized protein</fullName>
    </submittedName>
</protein>
<proteinExistence type="predicted"/>
<evidence type="ECO:0000313" key="1">
    <source>
        <dbReference type="EMBL" id="KAG7309971.1"/>
    </source>
</evidence>
<keyword evidence="2" id="KW-1185">Reference proteome</keyword>
<comment type="caution">
    <text evidence="1">The sequence shown here is derived from an EMBL/GenBank/DDBJ whole genome shotgun (WGS) entry which is preliminary data.</text>
</comment>
<evidence type="ECO:0000313" key="2">
    <source>
        <dbReference type="Proteomes" id="UP000823941"/>
    </source>
</evidence>
<sequence>MKQVTSQTADVEPGDNLDRASRRVLSRAHTGNICLVSTDITAHILSNYAAFAIWLTGMIHSDKGPNYQPSTTKLHYVQKSNCSCLLQALNTKEAINIS</sequence>
<reference evidence="1 2" key="1">
    <citation type="submission" date="2021-06" db="EMBL/GenBank/DDBJ databases">
        <title>A haploid diamondback moth (Plutella xylostella L.) genome assembly resolves 31 chromosomes and identifies a diamide resistance mutation.</title>
        <authorList>
            <person name="Ward C.M."/>
            <person name="Perry K.D."/>
            <person name="Baker G."/>
            <person name="Powis K."/>
            <person name="Heckel D.G."/>
            <person name="Baxter S.W."/>
        </authorList>
    </citation>
    <scope>NUCLEOTIDE SEQUENCE [LARGE SCALE GENOMIC DNA]</scope>
    <source>
        <strain evidence="1 2">LV</strain>
        <tissue evidence="1">Single pupa</tissue>
    </source>
</reference>
<gene>
    <name evidence="1" type="ORF">JYU34_004493</name>
</gene>
<accession>A0ABQ7QY55</accession>
<dbReference type="EMBL" id="JAHIBW010000006">
    <property type="protein sequence ID" value="KAG7309971.1"/>
    <property type="molecule type" value="Genomic_DNA"/>
</dbReference>
<dbReference type="Proteomes" id="UP000823941">
    <property type="component" value="Chromosome 6"/>
</dbReference>
<organism evidence="1 2">
    <name type="scientific">Plutella xylostella</name>
    <name type="common">Diamondback moth</name>
    <name type="synonym">Plutella maculipennis</name>
    <dbReference type="NCBI Taxonomy" id="51655"/>
    <lineage>
        <taxon>Eukaryota</taxon>
        <taxon>Metazoa</taxon>
        <taxon>Ecdysozoa</taxon>
        <taxon>Arthropoda</taxon>
        <taxon>Hexapoda</taxon>
        <taxon>Insecta</taxon>
        <taxon>Pterygota</taxon>
        <taxon>Neoptera</taxon>
        <taxon>Endopterygota</taxon>
        <taxon>Lepidoptera</taxon>
        <taxon>Glossata</taxon>
        <taxon>Ditrysia</taxon>
        <taxon>Yponomeutoidea</taxon>
        <taxon>Plutellidae</taxon>
        <taxon>Plutella</taxon>
    </lineage>
</organism>